<dbReference type="AlphaFoldDB" id="A0A165YVM1"/>
<keyword evidence="1" id="KW-0547">Nucleotide-binding</keyword>
<gene>
    <name evidence="2" type="ORF">DCAR_0417699</name>
</gene>
<dbReference type="Pfam" id="PF00012">
    <property type="entry name" value="HSP70"/>
    <property type="match status" value="2"/>
</dbReference>
<sequence>MSNSDEVAVGIDLGTTYSCVGVWQHDRVEIITNDLGNRTTPSCVAFTETERFIGEAATNQAALNPLNTVFDAKRLIGRKFSDSTVQSDMKFWPFKVIGDCDKKPKIVVNYKGVERQFSPEELSSMVLLRMKEIAEDYLGKNVTNVVVTVPAHFSDSQRQATKDAARIAGLNVLRILVEPTAAAVAYGLDKQLTSSSAGEKVVLIFDLGGGTFDVSLLKIKKDNVKVLATAGDTHLGGEDFDNRLLNHVVEDFKTKYKKDISRDAKSLRRLRNACEKAKRFLSHTGTTTINVDSLHEGIDYSAKITRAKFENLNLDLFRSCVDTVKKCLEDAGMDKKKCYTSRDNQTTVGFNVFEGERARAADNKLLGKFELSDLPLAPRAKVEMEVTFTIDADGVLNVSAENKITGTKNSITIKREGILTEEEIEKMIKDAKQFKAEDEEFSKVKARVAFDGCVYKIRDMSEENDKLEASVKSMISYYFKEATQWIDANPDAEAYEYEYKKRQFEATCSQLIPGSAQDSES</sequence>
<comment type="similarity">
    <text evidence="1">Belongs to the heat shock protein 70 family.</text>
</comment>
<organism evidence="2 3">
    <name type="scientific">Daucus carota subsp. sativus</name>
    <name type="common">Carrot</name>
    <dbReference type="NCBI Taxonomy" id="79200"/>
    <lineage>
        <taxon>Eukaryota</taxon>
        <taxon>Viridiplantae</taxon>
        <taxon>Streptophyta</taxon>
        <taxon>Embryophyta</taxon>
        <taxon>Tracheophyta</taxon>
        <taxon>Spermatophyta</taxon>
        <taxon>Magnoliopsida</taxon>
        <taxon>eudicotyledons</taxon>
        <taxon>Gunneridae</taxon>
        <taxon>Pentapetalae</taxon>
        <taxon>asterids</taxon>
        <taxon>campanulids</taxon>
        <taxon>Apiales</taxon>
        <taxon>Apiaceae</taxon>
        <taxon>Apioideae</taxon>
        <taxon>Scandiceae</taxon>
        <taxon>Daucinae</taxon>
        <taxon>Daucus</taxon>
        <taxon>Daucus sect. Daucus</taxon>
    </lineage>
</organism>
<dbReference type="InterPro" id="IPR029047">
    <property type="entry name" value="HSP70_peptide-bd_sf"/>
</dbReference>
<dbReference type="InterPro" id="IPR043129">
    <property type="entry name" value="ATPase_NBD"/>
</dbReference>
<keyword evidence="1" id="KW-0067">ATP-binding</keyword>
<dbReference type="PRINTS" id="PR00301">
    <property type="entry name" value="HEATSHOCK70"/>
</dbReference>
<name>A0A165YVM1_DAUCS</name>
<protein>
    <submittedName>
        <fullName evidence="2">Uncharacterized protein</fullName>
    </submittedName>
</protein>
<dbReference type="PROSITE" id="PS00297">
    <property type="entry name" value="HSP70_1"/>
    <property type="match status" value="1"/>
</dbReference>
<evidence type="ECO:0000256" key="1">
    <source>
        <dbReference type="RuleBase" id="RU003322"/>
    </source>
</evidence>
<dbReference type="SUPFAM" id="SSF100920">
    <property type="entry name" value="Heat shock protein 70kD (HSP70), peptide-binding domain"/>
    <property type="match status" value="1"/>
</dbReference>
<keyword evidence="3" id="KW-1185">Reference proteome</keyword>
<reference evidence="2" key="1">
    <citation type="journal article" date="2016" name="Nat. Genet.">
        <title>A high-quality carrot genome assembly provides new insights into carotenoid accumulation and asterid genome evolution.</title>
        <authorList>
            <person name="Iorizzo M."/>
            <person name="Ellison S."/>
            <person name="Senalik D."/>
            <person name="Zeng P."/>
            <person name="Satapoomin P."/>
            <person name="Huang J."/>
            <person name="Bowman M."/>
            <person name="Iovene M."/>
            <person name="Sanseverino W."/>
            <person name="Cavagnaro P."/>
            <person name="Yildiz M."/>
            <person name="Macko-Podgorni A."/>
            <person name="Moranska E."/>
            <person name="Grzebelus E."/>
            <person name="Grzebelus D."/>
            <person name="Ashrafi H."/>
            <person name="Zheng Z."/>
            <person name="Cheng S."/>
            <person name="Spooner D."/>
            <person name="Van Deynze A."/>
            <person name="Simon P."/>
        </authorList>
    </citation>
    <scope>NUCLEOTIDE SEQUENCE</scope>
    <source>
        <tissue evidence="2">Leaf</tissue>
    </source>
</reference>
<dbReference type="FunFam" id="3.30.420.40:FF:000026">
    <property type="entry name" value="Heat shock protein 70"/>
    <property type="match status" value="1"/>
</dbReference>
<dbReference type="Gene3D" id="3.30.420.40">
    <property type="match status" value="2"/>
</dbReference>
<dbReference type="Proteomes" id="UP000077755">
    <property type="component" value="Chromosome 4"/>
</dbReference>
<dbReference type="PANTHER" id="PTHR19375">
    <property type="entry name" value="HEAT SHOCK PROTEIN 70KDA"/>
    <property type="match status" value="1"/>
</dbReference>
<accession>A0A165YVM1</accession>
<dbReference type="Gene3D" id="2.60.34.10">
    <property type="entry name" value="Substrate Binding Domain Of DNAk, Chain A, domain 1"/>
    <property type="match status" value="1"/>
</dbReference>
<proteinExistence type="inferred from homology"/>
<dbReference type="Gene3D" id="1.20.1270.10">
    <property type="match status" value="1"/>
</dbReference>
<dbReference type="SUPFAM" id="SSF100934">
    <property type="entry name" value="Heat shock protein 70kD (HSP70), C-terminal subdomain"/>
    <property type="match status" value="1"/>
</dbReference>
<dbReference type="FunFam" id="3.30.30.30:FF:000001">
    <property type="entry name" value="heat shock 70 kDa protein-like"/>
    <property type="match status" value="1"/>
</dbReference>
<dbReference type="SUPFAM" id="SSF53067">
    <property type="entry name" value="Actin-like ATPase domain"/>
    <property type="match status" value="2"/>
</dbReference>
<evidence type="ECO:0000313" key="2">
    <source>
        <dbReference type="EMBL" id="WOG98358.1"/>
    </source>
</evidence>
<dbReference type="InterPro" id="IPR013126">
    <property type="entry name" value="Hsp_70_fam"/>
</dbReference>
<dbReference type="InterPro" id="IPR018181">
    <property type="entry name" value="Heat_shock_70_CS"/>
</dbReference>
<dbReference type="Gene3D" id="3.30.30.30">
    <property type="match status" value="1"/>
</dbReference>
<dbReference type="FunFam" id="3.90.640.10:FF:000002">
    <property type="entry name" value="Heat shock 70 kDa"/>
    <property type="match status" value="1"/>
</dbReference>
<dbReference type="EMBL" id="CP093346">
    <property type="protein sequence ID" value="WOG98358.1"/>
    <property type="molecule type" value="Genomic_DNA"/>
</dbReference>
<evidence type="ECO:0000313" key="3">
    <source>
        <dbReference type="Proteomes" id="UP000077755"/>
    </source>
</evidence>
<dbReference type="Gene3D" id="3.90.640.10">
    <property type="entry name" value="Actin, Chain A, domain 4"/>
    <property type="match status" value="1"/>
</dbReference>
<dbReference type="PROSITE" id="PS00329">
    <property type="entry name" value="HSP70_2"/>
    <property type="match status" value="1"/>
</dbReference>
<dbReference type="GO" id="GO:0140662">
    <property type="term" value="F:ATP-dependent protein folding chaperone"/>
    <property type="evidence" value="ECO:0007669"/>
    <property type="project" value="InterPro"/>
</dbReference>
<reference evidence="2" key="2">
    <citation type="submission" date="2022-03" db="EMBL/GenBank/DDBJ databases">
        <title>Draft title - Genomic analysis of global carrot germplasm unveils the trajectory of domestication and the origin of high carotenoid orange carrot.</title>
        <authorList>
            <person name="Iorizzo M."/>
            <person name="Ellison S."/>
            <person name="Senalik D."/>
            <person name="Macko-Podgorni A."/>
            <person name="Grzebelus D."/>
            <person name="Bostan H."/>
            <person name="Rolling W."/>
            <person name="Curaba J."/>
            <person name="Simon P."/>
        </authorList>
    </citation>
    <scope>NUCLEOTIDE SEQUENCE</scope>
    <source>
        <tissue evidence="2">Leaf</tissue>
    </source>
</reference>
<dbReference type="Gramene" id="KZM99297">
    <property type="protein sequence ID" value="KZM99297"/>
    <property type="gene ID" value="DCAR_013341"/>
</dbReference>
<dbReference type="GO" id="GO:0005524">
    <property type="term" value="F:ATP binding"/>
    <property type="evidence" value="ECO:0007669"/>
    <property type="project" value="UniProtKB-KW"/>
</dbReference>
<dbReference type="InterPro" id="IPR029048">
    <property type="entry name" value="HSP70_C_sf"/>
</dbReference>